<evidence type="ECO:0000256" key="9">
    <source>
        <dbReference type="ARBA" id="ARBA00023004"/>
    </source>
</evidence>
<dbReference type="GO" id="GO:0005506">
    <property type="term" value="F:iron ion binding"/>
    <property type="evidence" value="ECO:0007669"/>
    <property type="project" value="InterPro"/>
</dbReference>
<reference evidence="12 13" key="1">
    <citation type="submission" date="2019-01" db="EMBL/GenBank/DDBJ databases">
        <title>Draft genome sequences of three monokaryotic isolates of the white-rot basidiomycete fungus Dichomitus squalens.</title>
        <authorList>
            <consortium name="DOE Joint Genome Institute"/>
            <person name="Lopez S.C."/>
            <person name="Andreopoulos B."/>
            <person name="Pangilinan J."/>
            <person name="Lipzen A."/>
            <person name="Riley R."/>
            <person name="Ahrendt S."/>
            <person name="Ng V."/>
            <person name="Barry K."/>
            <person name="Daum C."/>
            <person name="Grigoriev I.V."/>
            <person name="Hilden K.S."/>
            <person name="Makela M.R."/>
            <person name="de Vries R.P."/>
        </authorList>
    </citation>
    <scope>NUCLEOTIDE SEQUENCE [LARGE SCALE GENOMIC DNA]</scope>
    <source>
        <strain evidence="12 13">CBS 464.89</strain>
    </source>
</reference>
<evidence type="ECO:0000256" key="6">
    <source>
        <dbReference type="ARBA" id="ARBA00022723"/>
    </source>
</evidence>
<keyword evidence="13" id="KW-1185">Reference proteome</keyword>
<keyword evidence="8" id="KW-0560">Oxidoreductase</keyword>
<gene>
    <name evidence="12" type="ORF">BD310DRAFT_1012006</name>
</gene>
<evidence type="ECO:0000256" key="2">
    <source>
        <dbReference type="ARBA" id="ARBA00004167"/>
    </source>
</evidence>
<dbReference type="SUPFAM" id="SSF48264">
    <property type="entry name" value="Cytochrome P450"/>
    <property type="match status" value="1"/>
</dbReference>
<feature type="non-terminal residue" evidence="12">
    <location>
        <position position="1"/>
    </location>
</feature>
<evidence type="ECO:0008006" key="14">
    <source>
        <dbReference type="Google" id="ProtNLM"/>
    </source>
</evidence>
<dbReference type="AlphaFoldDB" id="A0A4Q9PWZ1"/>
<dbReference type="OMA" id="FAGHHFE"/>
<evidence type="ECO:0000313" key="12">
    <source>
        <dbReference type="EMBL" id="TBU59049.1"/>
    </source>
</evidence>
<evidence type="ECO:0000256" key="5">
    <source>
        <dbReference type="ARBA" id="ARBA00022692"/>
    </source>
</evidence>
<dbReference type="Pfam" id="PF00067">
    <property type="entry name" value="p450"/>
    <property type="match status" value="1"/>
</dbReference>
<accession>A0A4Q9PWZ1</accession>
<dbReference type="Proteomes" id="UP000292082">
    <property type="component" value="Unassembled WGS sequence"/>
</dbReference>
<keyword evidence="5" id="KW-0812">Transmembrane</keyword>
<evidence type="ECO:0000256" key="7">
    <source>
        <dbReference type="ARBA" id="ARBA00022989"/>
    </source>
</evidence>
<evidence type="ECO:0000256" key="11">
    <source>
        <dbReference type="ARBA" id="ARBA00023136"/>
    </source>
</evidence>
<keyword evidence="4" id="KW-0349">Heme</keyword>
<dbReference type="InterPro" id="IPR001128">
    <property type="entry name" value="Cyt_P450"/>
</dbReference>
<dbReference type="InterPro" id="IPR036396">
    <property type="entry name" value="Cyt_P450_sf"/>
</dbReference>
<evidence type="ECO:0000256" key="10">
    <source>
        <dbReference type="ARBA" id="ARBA00023033"/>
    </source>
</evidence>
<evidence type="ECO:0000256" key="1">
    <source>
        <dbReference type="ARBA" id="ARBA00001971"/>
    </source>
</evidence>
<proteinExistence type="inferred from homology"/>
<dbReference type="InterPro" id="IPR050364">
    <property type="entry name" value="Cytochrome_P450_fung"/>
</dbReference>
<keyword evidence="7" id="KW-1133">Transmembrane helix</keyword>
<comment type="similarity">
    <text evidence="3">Belongs to the cytochrome P450 family.</text>
</comment>
<keyword evidence="10" id="KW-0503">Monooxygenase</keyword>
<evidence type="ECO:0000256" key="3">
    <source>
        <dbReference type="ARBA" id="ARBA00010617"/>
    </source>
</evidence>
<evidence type="ECO:0000313" key="13">
    <source>
        <dbReference type="Proteomes" id="UP000292082"/>
    </source>
</evidence>
<dbReference type="PANTHER" id="PTHR46300">
    <property type="entry name" value="P450, PUTATIVE (EUROFUNG)-RELATED-RELATED"/>
    <property type="match status" value="1"/>
</dbReference>
<comment type="cofactor">
    <cofactor evidence="1">
        <name>heme</name>
        <dbReference type="ChEBI" id="CHEBI:30413"/>
    </cofactor>
</comment>
<dbReference type="GO" id="GO:0020037">
    <property type="term" value="F:heme binding"/>
    <property type="evidence" value="ECO:0007669"/>
    <property type="project" value="InterPro"/>
</dbReference>
<keyword evidence="6" id="KW-0479">Metal-binding</keyword>
<dbReference type="GO" id="GO:0016020">
    <property type="term" value="C:membrane"/>
    <property type="evidence" value="ECO:0007669"/>
    <property type="project" value="UniProtKB-SubCell"/>
</dbReference>
<protein>
    <recommendedName>
        <fullName evidence="14">Cytochrome P450</fullName>
    </recommendedName>
</protein>
<keyword evidence="9" id="KW-0408">Iron</keyword>
<evidence type="ECO:0000256" key="4">
    <source>
        <dbReference type="ARBA" id="ARBA00022617"/>
    </source>
</evidence>
<dbReference type="EMBL" id="ML145118">
    <property type="protein sequence ID" value="TBU59049.1"/>
    <property type="molecule type" value="Genomic_DNA"/>
</dbReference>
<evidence type="ECO:0000256" key="8">
    <source>
        <dbReference type="ARBA" id="ARBA00023002"/>
    </source>
</evidence>
<comment type="subcellular location">
    <subcellularLocation>
        <location evidence="2">Membrane</location>
        <topology evidence="2">Single-pass membrane protein</topology>
    </subcellularLocation>
</comment>
<dbReference type="PANTHER" id="PTHR46300:SF7">
    <property type="entry name" value="P450, PUTATIVE (EUROFUNG)-RELATED"/>
    <property type="match status" value="1"/>
</dbReference>
<name>A0A4Q9PWZ1_9APHY</name>
<dbReference type="GO" id="GO:0016705">
    <property type="term" value="F:oxidoreductase activity, acting on paired donors, with incorporation or reduction of molecular oxygen"/>
    <property type="evidence" value="ECO:0007669"/>
    <property type="project" value="InterPro"/>
</dbReference>
<organism evidence="12 13">
    <name type="scientific">Dichomitus squalens</name>
    <dbReference type="NCBI Taxonomy" id="114155"/>
    <lineage>
        <taxon>Eukaryota</taxon>
        <taxon>Fungi</taxon>
        <taxon>Dikarya</taxon>
        <taxon>Basidiomycota</taxon>
        <taxon>Agaricomycotina</taxon>
        <taxon>Agaricomycetes</taxon>
        <taxon>Polyporales</taxon>
        <taxon>Polyporaceae</taxon>
        <taxon>Dichomitus</taxon>
    </lineage>
</organism>
<dbReference type="GO" id="GO:0004497">
    <property type="term" value="F:monooxygenase activity"/>
    <property type="evidence" value="ECO:0007669"/>
    <property type="project" value="UniProtKB-KW"/>
</dbReference>
<sequence length="104" mass="12349">LVHLQVLGRSILLINNPKIAFDLLEKRSAVNPSRPTSTIVKLVGWEWNFVWMSYGQQWRRHRWVFWQHFHPGVIPTYRAVLEEGARRLLSRLLTTPGKLEEHLR</sequence>
<keyword evidence="11" id="KW-0472">Membrane</keyword>
<dbReference type="Gene3D" id="1.10.630.10">
    <property type="entry name" value="Cytochrome P450"/>
    <property type="match status" value="1"/>
</dbReference>